<evidence type="ECO:0000256" key="3">
    <source>
        <dbReference type="ARBA" id="ARBA00023163"/>
    </source>
</evidence>
<dbReference type="Pfam" id="PF00440">
    <property type="entry name" value="TetR_N"/>
    <property type="match status" value="1"/>
</dbReference>
<feature type="DNA-binding region" description="H-T-H motif" evidence="4">
    <location>
        <begin position="37"/>
        <end position="56"/>
    </location>
</feature>
<evidence type="ECO:0000259" key="5">
    <source>
        <dbReference type="PROSITE" id="PS50977"/>
    </source>
</evidence>
<dbReference type="RefSeq" id="WP_264012565.1">
    <property type="nucleotide sequence ID" value="NZ_JACKSJ010000085.1"/>
</dbReference>
<dbReference type="EMBL" id="JACKSJ010000085">
    <property type="protein sequence ID" value="MCV7170377.1"/>
    <property type="molecule type" value="Genomic_DNA"/>
</dbReference>
<dbReference type="InterPro" id="IPR036271">
    <property type="entry name" value="Tet_transcr_reg_TetR-rel_C_sf"/>
</dbReference>
<name>A0A9X2Y9D0_9MYCO</name>
<reference evidence="6" key="1">
    <citation type="submission" date="2020-07" db="EMBL/GenBank/DDBJ databases">
        <authorList>
            <person name="Pettersson B.M.F."/>
            <person name="Behra P.R.K."/>
            <person name="Ramesh M."/>
            <person name="Das S."/>
            <person name="Dasgupta S."/>
            <person name="Kirsebom L.A."/>
        </authorList>
    </citation>
    <scope>NUCLEOTIDE SEQUENCE</scope>
    <source>
        <strain evidence="6">DSM 44615</strain>
    </source>
</reference>
<sequence length="209" mass="23242">MAVRQRNARGEGRKLRDDLLVAAQRLLERTGSEDAVSLRAVAREAGVSAPSIYAHFPDGRAIVDELVQQTFAQLSALLREARDQSGPGDRLFTICMAYIRFGLRQPERYLTLFERRRSLARTEQLAAGGPAFLYPNGAEAFGILVEALAESTGATRDLAEQHAALLWAALHGYVTLRASSPKFPWFADEEQVCRELVDRAVYYARAHHS</sequence>
<dbReference type="Gene3D" id="1.10.357.10">
    <property type="entry name" value="Tetracycline Repressor, domain 2"/>
    <property type="match status" value="1"/>
</dbReference>
<reference evidence="6" key="2">
    <citation type="journal article" date="2022" name="BMC Genomics">
        <title>Comparative genome analysis of mycobacteria focusing on tRNA and non-coding RNA.</title>
        <authorList>
            <person name="Behra P.R.K."/>
            <person name="Pettersson B.M.F."/>
            <person name="Ramesh M."/>
            <person name="Das S."/>
            <person name="Dasgupta S."/>
            <person name="Kirsebom L.A."/>
        </authorList>
    </citation>
    <scope>NUCLEOTIDE SEQUENCE</scope>
    <source>
        <strain evidence="6">DSM 44615</strain>
    </source>
</reference>
<dbReference type="InterPro" id="IPR001647">
    <property type="entry name" value="HTH_TetR"/>
</dbReference>
<dbReference type="InterPro" id="IPR050109">
    <property type="entry name" value="HTH-type_TetR-like_transc_reg"/>
</dbReference>
<proteinExistence type="predicted"/>
<dbReference type="SUPFAM" id="SSF48498">
    <property type="entry name" value="Tetracyclin repressor-like, C-terminal domain"/>
    <property type="match status" value="1"/>
</dbReference>
<evidence type="ECO:0000313" key="6">
    <source>
        <dbReference type="EMBL" id="MCV7170377.1"/>
    </source>
</evidence>
<dbReference type="GO" id="GO:0000976">
    <property type="term" value="F:transcription cis-regulatory region binding"/>
    <property type="evidence" value="ECO:0007669"/>
    <property type="project" value="TreeGrafter"/>
</dbReference>
<evidence type="ECO:0000256" key="1">
    <source>
        <dbReference type="ARBA" id="ARBA00023015"/>
    </source>
</evidence>
<feature type="domain" description="HTH tetR-type" evidence="5">
    <location>
        <begin position="13"/>
        <end position="74"/>
    </location>
</feature>
<comment type="caution">
    <text evidence="6">The sequence shown here is derived from an EMBL/GenBank/DDBJ whole genome shotgun (WGS) entry which is preliminary data.</text>
</comment>
<dbReference type="GO" id="GO:0003700">
    <property type="term" value="F:DNA-binding transcription factor activity"/>
    <property type="evidence" value="ECO:0007669"/>
    <property type="project" value="TreeGrafter"/>
</dbReference>
<keyword evidence="7" id="KW-1185">Reference proteome</keyword>
<dbReference type="PANTHER" id="PTHR30055">
    <property type="entry name" value="HTH-TYPE TRANSCRIPTIONAL REGULATOR RUTR"/>
    <property type="match status" value="1"/>
</dbReference>
<organism evidence="6 7">
    <name type="scientific">[Mycobacterium] manitobense</name>
    <dbReference type="NCBI Taxonomy" id="190147"/>
    <lineage>
        <taxon>Bacteria</taxon>
        <taxon>Bacillati</taxon>
        <taxon>Actinomycetota</taxon>
        <taxon>Actinomycetes</taxon>
        <taxon>Mycobacteriales</taxon>
        <taxon>Mycobacteriaceae</taxon>
        <taxon>Mycolicibacterium</taxon>
    </lineage>
</organism>
<keyword evidence="2 4" id="KW-0238">DNA-binding</keyword>
<dbReference type="InterPro" id="IPR025996">
    <property type="entry name" value="MT1864/Rv1816-like_C"/>
</dbReference>
<dbReference type="AlphaFoldDB" id="A0A9X2Y9D0"/>
<dbReference type="SUPFAM" id="SSF46689">
    <property type="entry name" value="Homeodomain-like"/>
    <property type="match status" value="1"/>
</dbReference>
<keyword evidence="1" id="KW-0805">Transcription regulation</keyword>
<dbReference type="InterPro" id="IPR009057">
    <property type="entry name" value="Homeodomain-like_sf"/>
</dbReference>
<keyword evidence="3" id="KW-0804">Transcription</keyword>
<accession>A0A9X2Y9D0</accession>
<dbReference type="Proteomes" id="UP001140293">
    <property type="component" value="Unassembled WGS sequence"/>
</dbReference>
<evidence type="ECO:0000256" key="4">
    <source>
        <dbReference type="PROSITE-ProRule" id="PRU00335"/>
    </source>
</evidence>
<protein>
    <submittedName>
        <fullName evidence="6">TetR/AcrR family transcriptional regulator</fullName>
    </submittedName>
</protein>
<evidence type="ECO:0000313" key="7">
    <source>
        <dbReference type="Proteomes" id="UP001140293"/>
    </source>
</evidence>
<evidence type="ECO:0000256" key="2">
    <source>
        <dbReference type="ARBA" id="ARBA00023125"/>
    </source>
</evidence>
<dbReference type="PROSITE" id="PS50977">
    <property type="entry name" value="HTH_TETR_2"/>
    <property type="match status" value="1"/>
</dbReference>
<gene>
    <name evidence="6" type="ORF">H7I41_10675</name>
</gene>
<dbReference type="Pfam" id="PF13305">
    <property type="entry name" value="TetR_C_33"/>
    <property type="match status" value="1"/>
</dbReference>
<dbReference type="PANTHER" id="PTHR30055:SF220">
    <property type="entry name" value="TETR-FAMILY REGULATORY PROTEIN"/>
    <property type="match status" value="1"/>
</dbReference>